<feature type="transmembrane region" description="Helical" evidence="2">
    <location>
        <begin position="267"/>
        <end position="286"/>
    </location>
</feature>
<evidence type="ECO:0000313" key="4">
    <source>
        <dbReference type="EMBL" id="PHJ21692.1"/>
    </source>
</evidence>
<dbReference type="AlphaFoldDB" id="A0A2C6L0Y5"/>
<evidence type="ECO:0000259" key="3">
    <source>
        <dbReference type="PROSITE" id="PS50125"/>
    </source>
</evidence>
<dbReference type="PANTHER" id="PTHR43336">
    <property type="entry name" value="OXYGEN SENSOR HISTIDINE KINASE RESPONSE REGULATOR DEVS/DOSS"/>
    <property type="match status" value="1"/>
</dbReference>
<dbReference type="PROSITE" id="PS50125">
    <property type="entry name" value="GUANYLATE_CYCLASE_2"/>
    <property type="match status" value="1"/>
</dbReference>
<feature type="transmembrane region" description="Helical" evidence="2">
    <location>
        <begin position="97"/>
        <end position="115"/>
    </location>
</feature>
<evidence type="ECO:0000256" key="2">
    <source>
        <dbReference type="SAM" id="Phobius"/>
    </source>
</evidence>
<gene>
    <name evidence="4" type="ORF">CSUI_004452</name>
</gene>
<dbReference type="Proteomes" id="UP000221165">
    <property type="component" value="Unassembled WGS sequence"/>
</dbReference>
<name>A0A2C6L0Y5_9APIC</name>
<sequence length="960" mass="108626">MLSKQDQYQELAEDDNDEISIDLKDPQLRKLQEFMDSPFMLGCTAVFTFFCLFGEDVRVCFFTKAADNLFYVLFIICLLYFIFEFILFSIIQDGYRWGFFFWLDLVATISLLLDIKWISTCLSSWSLNWLDADETQSSLLGMTSSHDLRNFVCSLHGAMSPRPVDALDELKLVTSRHTWYRLSEVTSAPLIERAVVFAEDSSTTGVIGMVRLIRLIRLMKLYKMTTARSETDQEDRLKEEARTALNAKQAALKRVEASRLGKQLSDMITRIVILGILLVLICLPLIKTSIVTDNSRWLGLRNLYWIGEDVCIRASDGSKQPCLVKSNGAIAWKWQILQYAGVSKTQQKSKLLWLHVPHYLESGKIRDIEDISLKVDGQLLKWTQTLECAGEHIDAAVTESADFFACDRGEASMLLSRTAQRTAESLRLHAVVAPFSVGVNNPLCPWRDEEQQLVVYEEGDVRAYAKFLERDERREEAILNMLLTLFVIVVLCVLIFVFARDTQRLVVAPIEKMVNIVKQLADDPLRQPSTETAEEEMDKQKNSNQLETSMLETTILKIGGLLQVGFGEAGASIIGRNMRSGDGDLNIMIPGERIQAIFGFCDIRSFTEITECLQEDVMVFINTVGGIVHNCCHLWNGAANQNVGDAFLFTWKLGHAFEVDRIKDNHEAVESGEMANKALVAFVKTIIEIRRNSDLIAFERDPRMTSRFGVGYRLKIGYGLHVGWAIEGAIGSDFKIDASYLSPHVTLTQRIQVNVTGVGGWRGFRRRPAKLRAAPRTCFPICCSQEATKVYQTPLLFSESLYFMLSVKSKGRIRKVDVVKADENQTQHLGLYCFDINDQIPRGPSNSQRVLGDVVKPDDVLEIPVEHLRGPGVEYMFVVDADITTLQEGFSDLLYTEYRAAFCKYVEGDWEGAGQGFKKCLEILPGDGPSTALLEFMKRSEFKAPDNWRGYRLLPILKKF</sequence>
<dbReference type="GO" id="GO:0009190">
    <property type="term" value="P:cyclic nucleotide biosynthetic process"/>
    <property type="evidence" value="ECO:0007669"/>
    <property type="project" value="InterPro"/>
</dbReference>
<feature type="transmembrane region" description="Helical" evidence="2">
    <location>
        <begin position="69"/>
        <end position="91"/>
    </location>
</feature>
<organism evidence="4 5">
    <name type="scientific">Cystoisospora suis</name>
    <dbReference type="NCBI Taxonomy" id="483139"/>
    <lineage>
        <taxon>Eukaryota</taxon>
        <taxon>Sar</taxon>
        <taxon>Alveolata</taxon>
        <taxon>Apicomplexa</taxon>
        <taxon>Conoidasida</taxon>
        <taxon>Coccidia</taxon>
        <taxon>Eucoccidiorida</taxon>
        <taxon>Eimeriorina</taxon>
        <taxon>Sarcocystidae</taxon>
        <taxon>Cystoisospora</taxon>
    </lineage>
</organism>
<proteinExistence type="predicted"/>
<protein>
    <submittedName>
        <fullName evidence="4">Adenylate and guanylate cyclase catalytic domain-containing protein</fullName>
    </submittedName>
</protein>
<evidence type="ECO:0000313" key="5">
    <source>
        <dbReference type="Proteomes" id="UP000221165"/>
    </source>
</evidence>
<dbReference type="PANTHER" id="PTHR43336:SF3">
    <property type="entry name" value="GUANYLATE CYCLASE DOMAIN-CONTAINING PROTEIN"/>
    <property type="match status" value="1"/>
</dbReference>
<dbReference type="OrthoDB" id="60033at2759"/>
<feature type="domain" description="Guanylate cyclase" evidence="3">
    <location>
        <begin position="597"/>
        <end position="752"/>
    </location>
</feature>
<comment type="caution">
    <text evidence="4">The sequence shown here is derived from an EMBL/GenBank/DDBJ whole genome shotgun (WGS) entry which is preliminary data.</text>
</comment>
<feature type="transmembrane region" description="Helical" evidence="2">
    <location>
        <begin position="39"/>
        <end position="57"/>
    </location>
</feature>
<dbReference type="InterPro" id="IPR029787">
    <property type="entry name" value="Nucleotide_cyclase"/>
</dbReference>
<dbReference type="Gene3D" id="3.30.70.1230">
    <property type="entry name" value="Nucleotide cyclase"/>
    <property type="match status" value="1"/>
</dbReference>
<reference evidence="4 5" key="1">
    <citation type="journal article" date="2017" name="Int. J. Parasitol.">
        <title>The genome of the protozoan parasite Cystoisospora suis and a reverse vaccinology approach to identify vaccine candidates.</title>
        <authorList>
            <person name="Palmieri N."/>
            <person name="Shrestha A."/>
            <person name="Ruttkowski B."/>
            <person name="Beck T."/>
            <person name="Vogl C."/>
            <person name="Tomley F."/>
            <person name="Blake D.P."/>
            <person name="Joachim A."/>
        </authorList>
    </citation>
    <scope>NUCLEOTIDE SEQUENCE [LARGE SCALE GENOMIC DNA]</scope>
    <source>
        <strain evidence="4 5">Wien I</strain>
    </source>
</reference>
<feature type="transmembrane region" description="Helical" evidence="2">
    <location>
        <begin position="477"/>
        <end position="499"/>
    </location>
</feature>
<keyword evidence="2" id="KW-1133">Transmembrane helix</keyword>
<feature type="region of interest" description="Disordered" evidence="1">
    <location>
        <begin position="525"/>
        <end position="544"/>
    </location>
</feature>
<dbReference type="RefSeq" id="XP_067923372.1">
    <property type="nucleotide sequence ID" value="XM_068064643.1"/>
</dbReference>
<keyword evidence="2" id="KW-0812">Transmembrane</keyword>
<dbReference type="EMBL" id="MIGC01002079">
    <property type="protein sequence ID" value="PHJ21692.1"/>
    <property type="molecule type" value="Genomic_DNA"/>
</dbReference>
<dbReference type="GO" id="GO:0035556">
    <property type="term" value="P:intracellular signal transduction"/>
    <property type="evidence" value="ECO:0007669"/>
    <property type="project" value="InterPro"/>
</dbReference>
<keyword evidence="2" id="KW-0472">Membrane</keyword>
<dbReference type="InterPro" id="IPR001054">
    <property type="entry name" value="A/G_cyclase"/>
</dbReference>
<evidence type="ECO:0000256" key="1">
    <source>
        <dbReference type="SAM" id="MobiDB-lite"/>
    </source>
</evidence>
<dbReference type="GeneID" id="94427854"/>
<keyword evidence="5" id="KW-1185">Reference proteome</keyword>
<dbReference type="SUPFAM" id="SSF55073">
    <property type="entry name" value="Nucleotide cyclase"/>
    <property type="match status" value="1"/>
</dbReference>
<dbReference type="VEuPathDB" id="ToxoDB:CSUI_004452"/>
<accession>A0A2C6L0Y5</accession>